<sequence>MATIGDEDSATQSSHSSPSTPSISNPGTPRSELTQEVRATPPLPQPSISSSVQRTIPGQLQAQQAQVLVPQAHIQQQQQPLHQLPHQPQSKYSSLLAVIEDMGRDIRPTYAGNRTSSERLKRSIVHARILVRECLMECERSART</sequence>
<feature type="compositionally biased region" description="Polar residues" evidence="5">
    <location>
        <begin position="46"/>
        <end position="55"/>
    </location>
</feature>
<dbReference type="Proteomes" id="UP000245119">
    <property type="component" value="Linkage Group LG1"/>
</dbReference>
<evidence type="ECO:0000256" key="4">
    <source>
        <dbReference type="ARBA" id="ARBA00023242"/>
    </source>
</evidence>
<keyword evidence="3" id="KW-0597">Phosphoprotein</keyword>
<dbReference type="EMBL" id="PZQS01000001">
    <property type="protein sequence ID" value="PVD38261.1"/>
    <property type="molecule type" value="Genomic_DNA"/>
</dbReference>
<dbReference type="GO" id="GO:0005634">
    <property type="term" value="C:nucleus"/>
    <property type="evidence" value="ECO:0007669"/>
    <property type="project" value="UniProtKB-SubCell"/>
</dbReference>
<evidence type="ECO:0000256" key="2">
    <source>
        <dbReference type="ARBA" id="ARBA00008485"/>
    </source>
</evidence>
<evidence type="ECO:0000256" key="3">
    <source>
        <dbReference type="ARBA" id="ARBA00022553"/>
    </source>
</evidence>
<comment type="similarity">
    <text evidence="2">Belongs to the CDK2AP family.</text>
</comment>
<feature type="region of interest" description="Disordered" evidence="5">
    <location>
        <begin position="1"/>
        <end position="55"/>
    </location>
</feature>
<evidence type="ECO:0000256" key="5">
    <source>
        <dbReference type="SAM" id="MobiDB-lite"/>
    </source>
</evidence>
<dbReference type="STRING" id="400727.A0A2T7PXV6"/>
<comment type="caution">
    <text evidence="6">The sequence shown here is derived from an EMBL/GenBank/DDBJ whole genome shotgun (WGS) entry which is preliminary data.</text>
</comment>
<evidence type="ECO:0008006" key="8">
    <source>
        <dbReference type="Google" id="ProtNLM"/>
    </source>
</evidence>
<evidence type="ECO:0000313" key="7">
    <source>
        <dbReference type="Proteomes" id="UP000245119"/>
    </source>
</evidence>
<dbReference type="AlphaFoldDB" id="A0A2T7PXV6"/>
<dbReference type="OMA" id="YMAPAQA"/>
<evidence type="ECO:0000313" key="6">
    <source>
        <dbReference type="EMBL" id="PVD38261.1"/>
    </source>
</evidence>
<accession>A0A2T7PXV6</accession>
<dbReference type="Pfam" id="PF09806">
    <property type="entry name" value="CDK2AP"/>
    <property type="match status" value="1"/>
</dbReference>
<dbReference type="OrthoDB" id="9628807at2759"/>
<dbReference type="InterPro" id="IPR017266">
    <property type="entry name" value="DOC_1/2"/>
</dbReference>
<dbReference type="GO" id="GO:0005737">
    <property type="term" value="C:cytoplasm"/>
    <property type="evidence" value="ECO:0007669"/>
    <property type="project" value="TreeGrafter"/>
</dbReference>
<dbReference type="PANTHER" id="PTHR22607:SF3">
    <property type="entry name" value="CDK2-ASSOCIATED PROTEIN 1, ISOFORM B"/>
    <property type="match status" value="1"/>
</dbReference>
<comment type="subcellular location">
    <subcellularLocation>
        <location evidence="1">Nucleus</location>
    </subcellularLocation>
</comment>
<evidence type="ECO:0000256" key="1">
    <source>
        <dbReference type="ARBA" id="ARBA00004123"/>
    </source>
</evidence>
<proteinExistence type="inferred from homology"/>
<keyword evidence="7" id="KW-1185">Reference proteome</keyword>
<dbReference type="Gene3D" id="6.10.140.1300">
    <property type="match status" value="1"/>
</dbReference>
<name>A0A2T7PXV6_POMCA</name>
<gene>
    <name evidence="6" type="ORF">C0Q70_00872</name>
</gene>
<organism evidence="6 7">
    <name type="scientific">Pomacea canaliculata</name>
    <name type="common">Golden apple snail</name>
    <dbReference type="NCBI Taxonomy" id="400727"/>
    <lineage>
        <taxon>Eukaryota</taxon>
        <taxon>Metazoa</taxon>
        <taxon>Spiralia</taxon>
        <taxon>Lophotrochozoa</taxon>
        <taxon>Mollusca</taxon>
        <taxon>Gastropoda</taxon>
        <taxon>Caenogastropoda</taxon>
        <taxon>Architaenioglossa</taxon>
        <taxon>Ampullarioidea</taxon>
        <taxon>Ampullariidae</taxon>
        <taxon>Pomacea</taxon>
    </lineage>
</organism>
<dbReference type="PANTHER" id="PTHR22607">
    <property type="entry name" value="DELETED IN ORAL CANCER 1/CDK2-ASSOCIATED PROTEIN 1"/>
    <property type="match status" value="1"/>
</dbReference>
<keyword evidence="4" id="KW-0539">Nucleus</keyword>
<reference evidence="6 7" key="1">
    <citation type="submission" date="2018-04" db="EMBL/GenBank/DDBJ databases">
        <title>The genome of golden apple snail Pomacea canaliculata provides insight into stress tolerance and invasive adaptation.</title>
        <authorList>
            <person name="Liu C."/>
            <person name="Liu B."/>
            <person name="Ren Y."/>
            <person name="Zhang Y."/>
            <person name="Wang H."/>
            <person name="Li S."/>
            <person name="Jiang F."/>
            <person name="Yin L."/>
            <person name="Zhang G."/>
            <person name="Qian W."/>
            <person name="Fan W."/>
        </authorList>
    </citation>
    <scope>NUCLEOTIDE SEQUENCE [LARGE SCALE GENOMIC DNA]</scope>
    <source>
        <strain evidence="6">SZHN2017</strain>
        <tissue evidence="6">Muscle</tissue>
    </source>
</reference>
<feature type="compositionally biased region" description="Low complexity" evidence="5">
    <location>
        <begin position="10"/>
        <end position="29"/>
    </location>
</feature>
<protein>
    <recommendedName>
        <fullName evidence="8">Cyclin-dependent kinase 2-associated protein</fullName>
    </recommendedName>
</protein>